<feature type="signal peptide" evidence="1">
    <location>
        <begin position="1"/>
        <end position="24"/>
    </location>
</feature>
<reference evidence="2" key="1">
    <citation type="journal article" date="2020" name="mSystems">
        <title>Genome- and Community-Level Interaction Insights into Carbon Utilization and Element Cycling Functions of Hydrothermarchaeota in Hydrothermal Sediment.</title>
        <authorList>
            <person name="Zhou Z."/>
            <person name="Liu Y."/>
            <person name="Xu W."/>
            <person name="Pan J."/>
            <person name="Luo Z.H."/>
            <person name="Li M."/>
        </authorList>
    </citation>
    <scope>NUCLEOTIDE SEQUENCE [LARGE SCALE GENOMIC DNA]</scope>
    <source>
        <strain evidence="2">HyVt-577</strain>
    </source>
</reference>
<organism evidence="2">
    <name type="scientific">Caldithrix abyssi</name>
    <dbReference type="NCBI Taxonomy" id="187145"/>
    <lineage>
        <taxon>Bacteria</taxon>
        <taxon>Pseudomonadati</taxon>
        <taxon>Calditrichota</taxon>
        <taxon>Calditrichia</taxon>
        <taxon>Calditrichales</taxon>
        <taxon>Calditrichaceae</taxon>
        <taxon>Caldithrix</taxon>
    </lineage>
</organism>
<protein>
    <submittedName>
        <fullName evidence="2">DUF4296 domain-containing protein</fullName>
    </submittedName>
</protein>
<proteinExistence type="predicted"/>
<accession>A0A7V4WVY5</accession>
<evidence type="ECO:0000313" key="2">
    <source>
        <dbReference type="EMBL" id="HGY55891.1"/>
    </source>
</evidence>
<evidence type="ECO:0000256" key="1">
    <source>
        <dbReference type="SAM" id="SignalP"/>
    </source>
</evidence>
<name>A0A7V4WVY5_CALAY</name>
<dbReference type="AlphaFoldDB" id="A0A7V4WVY5"/>
<dbReference type="EMBL" id="DRQG01000086">
    <property type="protein sequence ID" value="HGY55891.1"/>
    <property type="molecule type" value="Genomic_DNA"/>
</dbReference>
<feature type="chain" id="PRO_5030914431" evidence="1">
    <location>
        <begin position="25"/>
        <end position="113"/>
    </location>
</feature>
<keyword evidence="1" id="KW-0732">Signal</keyword>
<comment type="caution">
    <text evidence="2">The sequence shown here is derived from an EMBL/GenBank/DDBJ whole genome shotgun (WGS) entry which is preliminary data.</text>
</comment>
<dbReference type="Proteomes" id="UP000885779">
    <property type="component" value="Unassembled WGS sequence"/>
</dbReference>
<gene>
    <name evidence="2" type="ORF">ENK44_09325</name>
</gene>
<sequence>MSKKNGLLAFIISLLLLNMLSCTEDNTTLLDKERFINITAELMIIEKLNLDKSEKTLLIQDVFNRYKVSADQYRLTKDHYKDDPAFWADVYKQVQVRIKDQINKKKSTQKKPK</sequence>